<dbReference type="EMBL" id="KY684108">
    <property type="protein sequence ID" value="ARF11548.1"/>
    <property type="molecule type" value="Genomic_DNA"/>
</dbReference>
<protein>
    <submittedName>
        <fullName evidence="1">Uncharacterized protein</fullName>
    </submittedName>
</protein>
<evidence type="ECO:0000313" key="1">
    <source>
        <dbReference type="EMBL" id="ARF11548.1"/>
    </source>
</evidence>
<reference evidence="1" key="1">
    <citation type="journal article" date="2017" name="Science">
        <title>Giant viruses with an expanded complement of translation system components.</title>
        <authorList>
            <person name="Schulz F."/>
            <person name="Yutin N."/>
            <person name="Ivanova N.N."/>
            <person name="Ortega D.R."/>
            <person name="Lee T.K."/>
            <person name="Vierheilig J."/>
            <person name="Daims H."/>
            <person name="Horn M."/>
            <person name="Wagner M."/>
            <person name="Jensen G.J."/>
            <person name="Kyrpides N.C."/>
            <person name="Koonin E.V."/>
            <person name="Woyke T."/>
        </authorList>
    </citation>
    <scope>NUCLEOTIDE SEQUENCE</scope>
    <source>
        <strain evidence="1">KNV1</strain>
    </source>
</reference>
<sequence length="232" mass="28687">MNDNIYNNPIFKYPLSSDEIIHLDEVWKFIKVFNKPFLYLNEYRNYLIKKINKKYSLDEFHLYETIANKLLWNLRWILVEHFSTKSMEEVSKCRQMKYSNSSDLDEKIRKIENYLGNYYRSFINKLIIVNQKDHTIYYKKMEGSSNIFNHNKFNLLTMYIFMNRKLYERMIQDTKECKEIVDNLPEYYYQYDYGFPNINLCCYKIGIDDDRKYKIKKMYYEKNPENWVKIII</sequence>
<accession>A0A1V0SIT5</accession>
<proteinExistence type="predicted"/>
<organism evidence="1">
    <name type="scientific">Klosneuvirus KNV1</name>
    <dbReference type="NCBI Taxonomy" id="1977640"/>
    <lineage>
        <taxon>Viruses</taxon>
        <taxon>Varidnaviria</taxon>
        <taxon>Bamfordvirae</taxon>
        <taxon>Nucleocytoviricota</taxon>
        <taxon>Megaviricetes</taxon>
        <taxon>Imitervirales</taxon>
        <taxon>Mimiviridae</taxon>
        <taxon>Klosneuvirinae</taxon>
        <taxon>Klosneuvirus</taxon>
    </lineage>
</organism>
<gene>
    <name evidence="1" type="ORF">Klosneuvirus_1_405</name>
</gene>
<name>A0A1V0SIT5_9VIRU</name>